<reference evidence="1 2" key="1">
    <citation type="submission" date="2016-04" db="EMBL/GenBank/DDBJ databases">
        <title>Draft Genome Sequences of Staphylococcus capitis Strain H36, S. capitis Strain H65, S. cohnii Strain H62, S. hominis Strain H69, Mycobacterium iranicum Strain H39, Plantibacter sp. Strain H53, Pseudomonas oryzihabitans Strain H72, and Microbacterium sp. Strain H83, isolated from residential settings.</title>
        <authorList>
            <person name="Lymperopoulou D."/>
            <person name="Adams R.I."/>
            <person name="Lindow S."/>
            <person name="Coil D.A."/>
            <person name="Jospin G."/>
            <person name="Eisen J.A."/>
        </authorList>
    </citation>
    <scope>NUCLEOTIDE SEQUENCE [LARGE SCALE GENOMIC DNA]</scope>
    <source>
        <strain evidence="1 2">H39</strain>
    </source>
</reference>
<evidence type="ECO:0000313" key="1">
    <source>
        <dbReference type="EMBL" id="OAN40607.1"/>
    </source>
</evidence>
<organism evidence="1 2">
    <name type="scientific">Mycolicibacterium iranicum</name>
    <name type="common">Mycobacterium iranicum</name>
    <dbReference type="NCBI Taxonomy" id="912594"/>
    <lineage>
        <taxon>Bacteria</taxon>
        <taxon>Bacillati</taxon>
        <taxon>Actinomycetota</taxon>
        <taxon>Actinomycetes</taxon>
        <taxon>Mycobacteriales</taxon>
        <taxon>Mycobacteriaceae</taxon>
        <taxon>Mycolicibacterium</taxon>
    </lineage>
</organism>
<accession>A0A178M1U9</accession>
<name>A0A178M1U9_MYCIR</name>
<proteinExistence type="predicted"/>
<sequence>MPASEPTLLEKFVSGVVTHDGEMDYVGAAPDALAAVGLAPEDAIAVWAAVSALAIGQRQRGRIGHRMTLSLNGIASQYGLPALP</sequence>
<comment type="caution">
    <text evidence="1">The sequence shown here is derived from an EMBL/GenBank/DDBJ whole genome shotgun (WGS) entry which is preliminary data.</text>
</comment>
<dbReference type="Proteomes" id="UP000078396">
    <property type="component" value="Unassembled WGS sequence"/>
</dbReference>
<dbReference type="EMBL" id="LWCS01000012">
    <property type="protein sequence ID" value="OAN40607.1"/>
    <property type="molecule type" value="Genomic_DNA"/>
</dbReference>
<evidence type="ECO:0000313" key="2">
    <source>
        <dbReference type="Proteomes" id="UP000078396"/>
    </source>
</evidence>
<protein>
    <submittedName>
        <fullName evidence="1">Uncharacterized protein</fullName>
    </submittedName>
</protein>
<dbReference type="AlphaFoldDB" id="A0A178M1U9"/>
<dbReference type="RefSeq" id="WP_064280451.1">
    <property type="nucleotide sequence ID" value="NZ_LWCS01000012.1"/>
</dbReference>
<gene>
    <name evidence="1" type="ORF">A4X20_13490</name>
</gene>